<dbReference type="Proteomes" id="UP000324222">
    <property type="component" value="Unassembled WGS sequence"/>
</dbReference>
<proteinExistence type="predicted"/>
<sequence>MIAGLLVGLQGHKITGPRLTSLTYFLAGAGDAAGHALHRYRPLDHLTTQLDLTISGLLVKERDSKLSTLVKALNTTEEILENSRRAQPAEVGQSIKKLLRATKHFSSSNGHLNYKCGRQKLKKFGRRVLETEEAVEFWPVYLSAAPALKRHAPADTNCWH</sequence>
<dbReference type="EMBL" id="VSRR010000086">
    <property type="protein sequence ID" value="MPC09796.1"/>
    <property type="molecule type" value="Genomic_DNA"/>
</dbReference>
<evidence type="ECO:0000313" key="1">
    <source>
        <dbReference type="EMBL" id="MPC09796.1"/>
    </source>
</evidence>
<dbReference type="AlphaFoldDB" id="A0A5B7CN68"/>
<protein>
    <submittedName>
        <fullName evidence="1">Uncharacterized protein</fullName>
    </submittedName>
</protein>
<keyword evidence="2" id="KW-1185">Reference proteome</keyword>
<reference evidence="1 2" key="1">
    <citation type="submission" date="2019-05" db="EMBL/GenBank/DDBJ databases">
        <title>Another draft genome of Portunus trituberculatus and its Hox gene families provides insights of decapod evolution.</title>
        <authorList>
            <person name="Jeong J.-H."/>
            <person name="Song I."/>
            <person name="Kim S."/>
            <person name="Choi T."/>
            <person name="Kim D."/>
            <person name="Ryu S."/>
            <person name="Kim W."/>
        </authorList>
    </citation>
    <scope>NUCLEOTIDE SEQUENCE [LARGE SCALE GENOMIC DNA]</scope>
    <source>
        <tissue evidence="1">Muscle</tissue>
    </source>
</reference>
<name>A0A5B7CN68_PORTR</name>
<comment type="caution">
    <text evidence="1">The sequence shown here is derived from an EMBL/GenBank/DDBJ whole genome shotgun (WGS) entry which is preliminary data.</text>
</comment>
<gene>
    <name evidence="1" type="ORF">E2C01_002415</name>
</gene>
<accession>A0A5B7CN68</accession>
<organism evidence="1 2">
    <name type="scientific">Portunus trituberculatus</name>
    <name type="common">Swimming crab</name>
    <name type="synonym">Neptunus trituberculatus</name>
    <dbReference type="NCBI Taxonomy" id="210409"/>
    <lineage>
        <taxon>Eukaryota</taxon>
        <taxon>Metazoa</taxon>
        <taxon>Ecdysozoa</taxon>
        <taxon>Arthropoda</taxon>
        <taxon>Crustacea</taxon>
        <taxon>Multicrustacea</taxon>
        <taxon>Malacostraca</taxon>
        <taxon>Eumalacostraca</taxon>
        <taxon>Eucarida</taxon>
        <taxon>Decapoda</taxon>
        <taxon>Pleocyemata</taxon>
        <taxon>Brachyura</taxon>
        <taxon>Eubrachyura</taxon>
        <taxon>Portunoidea</taxon>
        <taxon>Portunidae</taxon>
        <taxon>Portuninae</taxon>
        <taxon>Portunus</taxon>
    </lineage>
</organism>
<evidence type="ECO:0000313" key="2">
    <source>
        <dbReference type="Proteomes" id="UP000324222"/>
    </source>
</evidence>